<accession>D2BIJ7</accession>
<dbReference type="RefSeq" id="WP_012882296.1">
    <property type="nucleotide sequence ID" value="NC_013552.1"/>
</dbReference>
<dbReference type="Pfam" id="PF04993">
    <property type="entry name" value="TfoX_N"/>
    <property type="match status" value="1"/>
</dbReference>
<dbReference type="EMBL" id="CP001827">
    <property type="protein sequence ID" value="ACZ62147.1"/>
    <property type="molecule type" value="Genomic_DNA"/>
</dbReference>
<dbReference type="Proteomes" id="UP000002506">
    <property type="component" value="Chromosome"/>
</dbReference>
<evidence type="ECO:0000259" key="1">
    <source>
        <dbReference type="Pfam" id="PF04993"/>
    </source>
</evidence>
<dbReference type="InterPro" id="IPR007076">
    <property type="entry name" value="TfoX_N"/>
</dbReference>
<organism evidence="2 3">
    <name type="scientific">Dehalococcoides mccartyi (strain VS)</name>
    <dbReference type="NCBI Taxonomy" id="311424"/>
    <lineage>
        <taxon>Bacteria</taxon>
        <taxon>Bacillati</taxon>
        <taxon>Chloroflexota</taxon>
        <taxon>Dehalococcoidia</taxon>
        <taxon>Dehalococcoidales</taxon>
        <taxon>Dehalococcoidaceae</taxon>
        <taxon>Dehalococcoides</taxon>
    </lineage>
</organism>
<protein>
    <submittedName>
        <fullName evidence="2">TfoX domain protein</fullName>
    </submittedName>
</protein>
<dbReference type="Gene3D" id="3.30.1460.30">
    <property type="entry name" value="YgaC/TfoX-N like chaperone"/>
    <property type="match status" value="1"/>
</dbReference>
<dbReference type="SUPFAM" id="SSF159894">
    <property type="entry name" value="YgaC/TfoX-N like"/>
    <property type="match status" value="1"/>
</dbReference>
<name>D2BIJ7_DEHMV</name>
<dbReference type="eggNOG" id="COG3070">
    <property type="taxonomic scope" value="Bacteria"/>
</dbReference>
<evidence type="ECO:0000313" key="3">
    <source>
        <dbReference type="Proteomes" id="UP000002506"/>
    </source>
</evidence>
<proteinExistence type="predicted"/>
<dbReference type="HOGENOM" id="CLU_125849_1_1_0"/>
<feature type="domain" description="TfoX N-terminal" evidence="1">
    <location>
        <begin position="15"/>
        <end position="99"/>
    </location>
</feature>
<dbReference type="KEGG" id="dev:DhcVS_1030"/>
<reference evidence="2 3" key="1">
    <citation type="journal article" date="2009" name="PLoS Genet.">
        <title>Localized plasticity in the streamlined genomes of vinyl chloride respiring Dehalococcoides.</title>
        <authorList>
            <person name="McMurdie P.J."/>
            <person name="Behrens S.F."/>
            <person name="Muller J.A."/>
            <person name="Goke J."/>
            <person name="Ritalahti K.M."/>
            <person name="Wagner R."/>
            <person name="Goltsman E."/>
            <person name="Lapidus A."/>
            <person name="Holmes S."/>
            <person name="Loffler F.E."/>
            <person name="Spormann A.M."/>
        </authorList>
    </citation>
    <scope>NUCLEOTIDE SEQUENCE [LARGE SCALE GENOMIC DNA]</scope>
    <source>
        <strain evidence="2 3">VS</strain>
    </source>
</reference>
<sequence length="110" mass="12465">MMRATKEFLQSVMDKLSSLPALDSRAMFGGYGIYSGGLMFGLLADENSLYFKAGETNLADYQLYASHQFKPMPYWEVPADVFEDDDLFLKWAERSVTQARLMASKKASKK</sequence>
<evidence type="ECO:0000313" key="2">
    <source>
        <dbReference type="EMBL" id="ACZ62147.1"/>
    </source>
</evidence>
<gene>
    <name evidence="2" type="ordered locus">DhcVS_1030</name>
</gene>
<dbReference type="AlphaFoldDB" id="D2BIJ7"/>